<name>A0A7X0MHH9_9HYPH</name>
<dbReference type="EMBL" id="JACHBG010000032">
    <property type="protein sequence ID" value="MBB6489158.1"/>
    <property type="molecule type" value="Genomic_DNA"/>
</dbReference>
<organism evidence="1 2">
    <name type="scientific">Rhizobium lusitanum</name>
    <dbReference type="NCBI Taxonomy" id="293958"/>
    <lineage>
        <taxon>Bacteria</taxon>
        <taxon>Pseudomonadati</taxon>
        <taxon>Pseudomonadota</taxon>
        <taxon>Alphaproteobacteria</taxon>
        <taxon>Hyphomicrobiales</taxon>
        <taxon>Rhizobiaceae</taxon>
        <taxon>Rhizobium/Agrobacterium group</taxon>
        <taxon>Rhizobium</taxon>
    </lineage>
</organism>
<evidence type="ECO:0000313" key="1">
    <source>
        <dbReference type="EMBL" id="MBB6489158.1"/>
    </source>
</evidence>
<dbReference type="RefSeq" id="WP_281414776.1">
    <property type="nucleotide sequence ID" value="NZ_JACHBG010000032.1"/>
</dbReference>
<reference evidence="1 2" key="1">
    <citation type="submission" date="2020-08" db="EMBL/GenBank/DDBJ databases">
        <title>Genomic Encyclopedia of Type Strains, Phase IV (KMG-V): Genome sequencing to study the core and pangenomes of soil and plant-associated prokaryotes.</title>
        <authorList>
            <person name="Whitman W."/>
        </authorList>
    </citation>
    <scope>NUCLEOTIDE SEQUENCE [LARGE SCALE GENOMIC DNA]</scope>
    <source>
        <strain evidence="1 2">SEMIA 4060</strain>
    </source>
</reference>
<dbReference type="Proteomes" id="UP000565576">
    <property type="component" value="Unassembled WGS sequence"/>
</dbReference>
<evidence type="ECO:0000313" key="2">
    <source>
        <dbReference type="Proteomes" id="UP000565576"/>
    </source>
</evidence>
<proteinExistence type="predicted"/>
<comment type="caution">
    <text evidence="1">The sequence shown here is derived from an EMBL/GenBank/DDBJ whole genome shotgun (WGS) entry which is preliminary data.</text>
</comment>
<dbReference type="AlphaFoldDB" id="A0A7X0MHH9"/>
<accession>A0A7X0MHH9</accession>
<gene>
    <name evidence="1" type="ORF">GGD46_006484</name>
</gene>
<protein>
    <submittedName>
        <fullName evidence="1">Uncharacterized protein</fullName>
    </submittedName>
</protein>
<sequence length="41" mass="4401">MKSPAITIVVADMVLAFEGKMPMPEIGEKSDACLPDTLLHT</sequence>